<accession>A0ACC5XDL1</accession>
<proteinExistence type="predicted"/>
<sequence>MAPGCTMRRRQAGGGSVMLWAMFCWESLGPGIHVDVTLTRTTYLNIVADQEHPFMATVFPNGSDLFQQDNAPCHTVKVVQEWFEEHDKEFKVLTWPPISSDLNPVEHLWDVLDKQVRSMEASSRTLQDLKDLLLMSWCQIPRHTFRDLVESMPQLARGYIPFYILWANFLQEQVEMPVVRFQAGDTVMGRWPGSNLYYEVKVLSHSPKSQLYTVVYKDGTELELKDADIKSMTGFRQGSGRSRSRSRSRSPARTRRSRSRSPARTSRRSSSHTTETRRDKLKDVLEVRLTPVTRRGSGAYPGITEHKTMPLVNNSNNEHEKKEENDTANKVVEVKEETENQVSGRYNLRRRKEQGEERPFELKDAEPVVFLATPQQTSKTTDLEFGGRIGVFFLLLLLPVVVLALLILCGQKDSSLLSFPRMLPTLDSLWDWQVFGITLLWLLFQAVLSLLPIGKVVNGMPLKNGKTLKYRINGFYALLISAVAVGAGVYNGVDLGYIHTHFLQFYTSALLISILLSIYLFVRSRWASDDDRAPAGNSGYVIYDFFMGRELNPRIKNFDIKFFCEMRPGLIGWLVFNFAMLLAEMKLQNLDTPSSAMLLVNGFQLFWVADGLWHEEKLLTMMDILHDGFGFMLAFGDLAWVPFTFTCQSYYLASHPSDLSVFWIVAIILMNAIGYYIFRKANSQKFAFRRNPFDPTLSHLKTIPTATGKSLIASGLWGFVRHPNYLGDILMALAWSLTCGFNHVIPYFYLIYLIILLVHREARDEHQCRKKYGLAWEKYCEAVPYRIFPGVY</sequence>
<comment type="caution">
    <text evidence="1">The sequence shown here is derived from an EMBL/GenBank/DDBJ whole genome shotgun (WGS) entry which is preliminary data.</text>
</comment>
<name>A0ACC5XDL1_PANGG</name>
<dbReference type="EMBL" id="CM040472">
    <property type="protein sequence ID" value="MCI4389225.1"/>
    <property type="molecule type" value="Genomic_DNA"/>
</dbReference>
<reference evidence="1 2" key="1">
    <citation type="journal article" date="2022" name="bioRxiv">
        <title>An ancient truncated duplication of the anti-Mullerian hormone receptor type 2 gene is a potential conserved master sex determinant in the Pangasiidae catfish family.</title>
        <authorList>
            <person name="Wen M."/>
            <person name="Pan Q."/>
            <person name="Jouanno E."/>
            <person name="Montfort J."/>
            <person name="Zahm M."/>
            <person name="Cabau C."/>
            <person name="Klopp C."/>
            <person name="Iampietro C."/>
            <person name="Roques C."/>
            <person name="Bouchez O."/>
            <person name="Castinel A."/>
            <person name="Donnadieu C."/>
            <person name="Parrinello H."/>
            <person name="Poncet C."/>
            <person name="Belmonte E."/>
            <person name="Gautier V."/>
            <person name="Avarre J.-C."/>
            <person name="Dugue R."/>
            <person name="Gustiano R."/>
            <person name="Ha T.T.T."/>
            <person name="Campet M."/>
            <person name="Sriphairoj K."/>
            <person name="Ribolli J."/>
            <person name="de Almeida F.L."/>
            <person name="Desvignes T."/>
            <person name="Postlethwait J.H."/>
            <person name="Bucao C.F."/>
            <person name="Robinson-Rechavi M."/>
            <person name="Bobe J."/>
            <person name="Herpin A."/>
            <person name="Guiguen Y."/>
        </authorList>
    </citation>
    <scope>NUCLEOTIDE SEQUENCE [LARGE SCALE GENOMIC DNA]</scope>
    <source>
        <strain evidence="1">YG-Dec2019</strain>
    </source>
</reference>
<dbReference type="Proteomes" id="UP000829447">
    <property type="component" value="Linkage Group LG19"/>
</dbReference>
<evidence type="ECO:0000313" key="2">
    <source>
        <dbReference type="Proteomes" id="UP000829447"/>
    </source>
</evidence>
<gene>
    <name evidence="1" type="ORF">PGIGA_G00095480</name>
</gene>
<keyword evidence="2" id="KW-1185">Reference proteome</keyword>
<protein>
    <submittedName>
        <fullName evidence="1">Uncharacterized protein</fullName>
    </submittedName>
</protein>
<organism evidence="1 2">
    <name type="scientific">Pangasianodon gigas</name>
    <name type="common">Mekong giant catfish</name>
    <name type="synonym">Pangasius gigas</name>
    <dbReference type="NCBI Taxonomy" id="30993"/>
    <lineage>
        <taxon>Eukaryota</taxon>
        <taxon>Metazoa</taxon>
        <taxon>Chordata</taxon>
        <taxon>Craniata</taxon>
        <taxon>Vertebrata</taxon>
        <taxon>Euteleostomi</taxon>
        <taxon>Actinopterygii</taxon>
        <taxon>Neopterygii</taxon>
        <taxon>Teleostei</taxon>
        <taxon>Ostariophysi</taxon>
        <taxon>Siluriformes</taxon>
        <taxon>Pangasiidae</taxon>
        <taxon>Pangasianodon</taxon>
    </lineage>
</organism>
<evidence type="ECO:0000313" key="1">
    <source>
        <dbReference type="EMBL" id="MCI4389225.1"/>
    </source>
</evidence>